<dbReference type="InterPro" id="IPR015424">
    <property type="entry name" value="PyrdxlP-dep_Trfase"/>
</dbReference>
<evidence type="ECO:0000256" key="1">
    <source>
        <dbReference type="ARBA" id="ARBA00001933"/>
    </source>
</evidence>
<protein>
    <submittedName>
        <fullName evidence="4">Threonine-phosphate decarboxylase</fullName>
        <ecNumber evidence="4">4.1.1.81</ecNumber>
    </submittedName>
</protein>
<dbReference type="PANTHER" id="PTHR42885">
    <property type="entry name" value="HISTIDINOL-PHOSPHATE AMINOTRANSFERASE-RELATED"/>
    <property type="match status" value="1"/>
</dbReference>
<reference evidence="4 5" key="1">
    <citation type="submission" date="2018-03" db="EMBL/GenBank/DDBJ databases">
        <title>Genome sequence of Clostridium luticellarii DSM 29923.</title>
        <authorList>
            <person name="Poehlein A."/>
            <person name="Daniel R."/>
        </authorList>
    </citation>
    <scope>NUCLEOTIDE SEQUENCE [LARGE SCALE GENOMIC DNA]</scope>
    <source>
        <strain evidence="4 5">DSM 29923</strain>
    </source>
</reference>
<comment type="caution">
    <text evidence="4">The sequence shown here is derived from an EMBL/GenBank/DDBJ whole genome shotgun (WGS) entry which is preliminary data.</text>
</comment>
<keyword evidence="5" id="KW-1185">Reference proteome</keyword>
<dbReference type="InterPro" id="IPR004839">
    <property type="entry name" value="Aminotransferase_I/II_large"/>
</dbReference>
<keyword evidence="2" id="KW-0663">Pyridoxal phosphate</keyword>
<evidence type="ECO:0000313" key="4">
    <source>
        <dbReference type="EMBL" id="PRR85091.1"/>
    </source>
</evidence>
<dbReference type="Proteomes" id="UP000237798">
    <property type="component" value="Unassembled WGS sequence"/>
</dbReference>
<evidence type="ECO:0000256" key="2">
    <source>
        <dbReference type="ARBA" id="ARBA00022898"/>
    </source>
</evidence>
<dbReference type="Pfam" id="PF00155">
    <property type="entry name" value="Aminotran_1_2"/>
    <property type="match status" value="1"/>
</dbReference>
<comment type="cofactor">
    <cofactor evidence="1">
        <name>pyridoxal 5'-phosphate</name>
        <dbReference type="ChEBI" id="CHEBI:597326"/>
    </cofactor>
</comment>
<name>A0A2T0BMJ5_9CLOT</name>
<evidence type="ECO:0000313" key="5">
    <source>
        <dbReference type="Proteomes" id="UP000237798"/>
    </source>
</evidence>
<evidence type="ECO:0000259" key="3">
    <source>
        <dbReference type="Pfam" id="PF00155"/>
    </source>
</evidence>
<sequence length="365" mass="42455">MEHGGDIYTEGLLKGRKLLDFSSNINPLGVPDSFKRNIGEALENVEKYPDAKYRELKGNLRQYLYFAENYFGNCRNSKVVNLEDRDIVLGNGAAEIIDLVISCFKNICIVVPSFIEYKKDAVKWKCNINYSSLTEDMDYDYDDIKLKLQSADALILGNPNNPNGKTIDRERFHDIINWCDKNQRTIIIDEAFVEFTGKSGCSFLDEMKYHKCIFIVRALTKFFALPGIRMGYGLCKDEKLMDIIRSRQNPWNVNCFAETAARYVLKDRAYMDSSLQWIESERKFMLENLKEIPVIEKVYPTSSNFVLCKIQGMDCDEFYEMCLKKGVLIRKCSNFRGLDHRFIRLAIKDRDKNQRLMHILGKMQL</sequence>
<gene>
    <name evidence="4" type="primary">cobD</name>
    <name evidence="4" type="ORF">CLLU_19190</name>
</gene>
<dbReference type="PANTHER" id="PTHR42885:SF1">
    <property type="entry name" value="THREONINE-PHOSPHATE DECARBOXYLASE"/>
    <property type="match status" value="1"/>
</dbReference>
<dbReference type="InterPro" id="IPR015422">
    <property type="entry name" value="PyrdxlP-dep_Trfase_small"/>
</dbReference>
<dbReference type="EC" id="4.1.1.81" evidence="4"/>
<dbReference type="GO" id="GO:0030170">
    <property type="term" value="F:pyridoxal phosphate binding"/>
    <property type="evidence" value="ECO:0007669"/>
    <property type="project" value="InterPro"/>
</dbReference>
<dbReference type="AlphaFoldDB" id="A0A2T0BMJ5"/>
<proteinExistence type="predicted"/>
<dbReference type="CDD" id="cd00609">
    <property type="entry name" value="AAT_like"/>
    <property type="match status" value="1"/>
</dbReference>
<dbReference type="GO" id="GO:0048472">
    <property type="term" value="F:threonine-phosphate decarboxylase activity"/>
    <property type="evidence" value="ECO:0007669"/>
    <property type="project" value="UniProtKB-EC"/>
</dbReference>
<dbReference type="EMBL" id="PVXP01000024">
    <property type="protein sequence ID" value="PRR85091.1"/>
    <property type="molecule type" value="Genomic_DNA"/>
</dbReference>
<keyword evidence="4" id="KW-0456">Lyase</keyword>
<accession>A0A2T0BMJ5</accession>
<feature type="domain" description="Aminotransferase class I/classII large" evidence="3">
    <location>
        <begin position="17"/>
        <end position="358"/>
    </location>
</feature>
<dbReference type="InterPro" id="IPR015421">
    <property type="entry name" value="PyrdxlP-dep_Trfase_major"/>
</dbReference>
<dbReference type="Gene3D" id="3.90.1150.10">
    <property type="entry name" value="Aspartate Aminotransferase, domain 1"/>
    <property type="match status" value="1"/>
</dbReference>
<dbReference type="RefSeq" id="WP_106009514.1">
    <property type="nucleotide sequence ID" value="NZ_JALCPJ010000018.1"/>
</dbReference>
<dbReference type="SUPFAM" id="SSF53383">
    <property type="entry name" value="PLP-dependent transferases"/>
    <property type="match status" value="1"/>
</dbReference>
<organism evidence="4 5">
    <name type="scientific">Clostridium luticellarii</name>
    <dbReference type="NCBI Taxonomy" id="1691940"/>
    <lineage>
        <taxon>Bacteria</taxon>
        <taxon>Bacillati</taxon>
        <taxon>Bacillota</taxon>
        <taxon>Clostridia</taxon>
        <taxon>Eubacteriales</taxon>
        <taxon>Clostridiaceae</taxon>
        <taxon>Clostridium</taxon>
    </lineage>
</organism>
<dbReference type="Gene3D" id="3.40.640.10">
    <property type="entry name" value="Type I PLP-dependent aspartate aminotransferase-like (Major domain)"/>
    <property type="match status" value="1"/>
</dbReference>
<dbReference type="OrthoDB" id="9813612at2"/>